<organism evidence="2 3">
    <name type="scientific">Diversispora eburnea</name>
    <dbReference type="NCBI Taxonomy" id="1213867"/>
    <lineage>
        <taxon>Eukaryota</taxon>
        <taxon>Fungi</taxon>
        <taxon>Fungi incertae sedis</taxon>
        <taxon>Mucoromycota</taxon>
        <taxon>Glomeromycotina</taxon>
        <taxon>Glomeromycetes</taxon>
        <taxon>Diversisporales</taxon>
        <taxon>Diversisporaceae</taxon>
        <taxon>Diversispora</taxon>
    </lineage>
</organism>
<evidence type="ECO:0000313" key="3">
    <source>
        <dbReference type="Proteomes" id="UP000789706"/>
    </source>
</evidence>
<dbReference type="EMBL" id="CAJVPK010002277">
    <property type="protein sequence ID" value="CAG8609756.1"/>
    <property type="molecule type" value="Genomic_DNA"/>
</dbReference>
<dbReference type="Proteomes" id="UP000789706">
    <property type="component" value="Unassembled WGS sequence"/>
</dbReference>
<feature type="compositionally biased region" description="Polar residues" evidence="1">
    <location>
        <begin position="137"/>
        <end position="148"/>
    </location>
</feature>
<protein>
    <submittedName>
        <fullName evidence="2">6930_t:CDS:1</fullName>
    </submittedName>
</protein>
<evidence type="ECO:0000313" key="2">
    <source>
        <dbReference type="EMBL" id="CAG8609756.1"/>
    </source>
</evidence>
<sequence length="241" mass="28295">MSSGCEELTSYLKQSGTKSFKYFLRHYRDAIVANTSPLLLWRDLNNSLRERFLVEAKKILNQNDFDNLEKQVNQEQKRYNFEYYWNNVLEEVKIKQDILAHEAEEARIQDELSHLRHKLSEIQENAKIQNNEDDTSKQMSKNASNISDTTSNFSICQKSKTHKSLEDEKIDKFLDSKYKEKKIEQGIIQEVILFIQKEKILISLINTPKTQDSNIKVSEDKNGHKLARLFFDAKIAEEIIC</sequence>
<keyword evidence="3" id="KW-1185">Reference proteome</keyword>
<name>A0A9N9CNS4_9GLOM</name>
<dbReference type="OrthoDB" id="2430975at2759"/>
<accession>A0A9N9CNS4</accession>
<dbReference type="AlphaFoldDB" id="A0A9N9CNS4"/>
<feature type="region of interest" description="Disordered" evidence="1">
    <location>
        <begin position="124"/>
        <end position="148"/>
    </location>
</feature>
<comment type="caution">
    <text evidence="2">The sequence shown here is derived from an EMBL/GenBank/DDBJ whole genome shotgun (WGS) entry which is preliminary data.</text>
</comment>
<reference evidence="2" key="1">
    <citation type="submission" date="2021-06" db="EMBL/GenBank/DDBJ databases">
        <authorList>
            <person name="Kallberg Y."/>
            <person name="Tangrot J."/>
            <person name="Rosling A."/>
        </authorList>
    </citation>
    <scope>NUCLEOTIDE SEQUENCE</scope>
    <source>
        <strain evidence="2">AZ414A</strain>
    </source>
</reference>
<evidence type="ECO:0000256" key="1">
    <source>
        <dbReference type="SAM" id="MobiDB-lite"/>
    </source>
</evidence>
<proteinExistence type="predicted"/>
<gene>
    <name evidence="2" type="ORF">DEBURN_LOCUS9922</name>
</gene>